<dbReference type="STRING" id="173990.SAMN05660691_02333"/>
<gene>
    <name evidence="3" type="ORF">SAMN05660691_02333</name>
</gene>
<dbReference type="EMBL" id="FNXF01000008">
    <property type="protein sequence ID" value="SEH94625.1"/>
    <property type="molecule type" value="Genomic_DNA"/>
</dbReference>
<name>A0A1H6M9A1_9GAMM</name>
<dbReference type="InterPro" id="IPR003423">
    <property type="entry name" value="OMP_efflux"/>
</dbReference>
<dbReference type="PANTHER" id="PTHR30203">
    <property type="entry name" value="OUTER MEMBRANE CATION EFFLUX PROTEIN"/>
    <property type="match status" value="1"/>
</dbReference>
<comment type="similarity">
    <text evidence="1">Belongs to the outer membrane factor (OMF) (TC 1.B.17) family.</text>
</comment>
<protein>
    <submittedName>
        <fullName evidence="3">Outer membrane protein, cobalt-zinc-cadmium efflux system</fullName>
    </submittedName>
</protein>
<keyword evidence="2" id="KW-0732">Signal</keyword>
<reference evidence="4" key="1">
    <citation type="submission" date="2016-10" db="EMBL/GenBank/DDBJ databases">
        <authorList>
            <person name="Varghese N."/>
            <person name="Submissions S."/>
        </authorList>
    </citation>
    <scope>NUCLEOTIDE SEQUENCE [LARGE SCALE GENOMIC DNA]</scope>
    <source>
        <strain evidence="4">DSM 17616</strain>
    </source>
</reference>
<evidence type="ECO:0000313" key="3">
    <source>
        <dbReference type="EMBL" id="SEH94625.1"/>
    </source>
</evidence>
<dbReference type="SUPFAM" id="SSF56954">
    <property type="entry name" value="Outer membrane efflux proteins (OEP)"/>
    <property type="match status" value="1"/>
</dbReference>
<dbReference type="InterPro" id="IPR010131">
    <property type="entry name" value="MdtP/NodT-like"/>
</dbReference>
<feature type="signal peptide" evidence="2">
    <location>
        <begin position="1"/>
        <end position="29"/>
    </location>
</feature>
<evidence type="ECO:0000256" key="1">
    <source>
        <dbReference type="ARBA" id="ARBA00007613"/>
    </source>
</evidence>
<organism evidence="3 4">
    <name type="scientific">Rheinheimera pacifica</name>
    <dbReference type="NCBI Taxonomy" id="173990"/>
    <lineage>
        <taxon>Bacteria</taxon>
        <taxon>Pseudomonadati</taxon>
        <taxon>Pseudomonadota</taxon>
        <taxon>Gammaproteobacteria</taxon>
        <taxon>Chromatiales</taxon>
        <taxon>Chromatiaceae</taxon>
        <taxon>Rheinheimera</taxon>
    </lineage>
</organism>
<accession>A0A1H6M9A1</accession>
<dbReference type="Gene3D" id="1.20.1600.10">
    <property type="entry name" value="Outer membrane efflux proteins (OEP)"/>
    <property type="match status" value="1"/>
</dbReference>
<dbReference type="PANTHER" id="PTHR30203:SF24">
    <property type="entry name" value="BLR4935 PROTEIN"/>
    <property type="match status" value="1"/>
</dbReference>
<dbReference type="OrthoDB" id="9791261at2"/>
<dbReference type="RefSeq" id="WP_008984037.1">
    <property type="nucleotide sequence ID" value="NZ_FNXF01000008.1"/>
</dbReference>
<dbReference type="GO" id="GO:0015562">
    <property type="term" value="F:efflux transmembrane transporter activity"/>
    <property type="evidence" value="ECO:0007669"/>
    <property type="project" value="InterPro"/>
</dbReference>
<proteinExistence type="inferred from homology"/>
<evidence type="ECO:0000313" key="4">
    <source>
        <dbReference type="Proteomes" id="UP000199371"/>
    </source>
</evidence>
<feature type="chain" id="PRO_5011513701" evidence="2">
    <location>
        <begin position="30"/>
        <end position="444"/>
    </location>
</feature>
<dbReference type="Pfam" id="PF02321">
    <property type="entry name" value="OEP"/>
    <property type="match status" value="2"/>
</dbReference>
<keyword evidence="4" id="KW-1185">Reference proteome</keyword>
<dbReference type="Proteomes" id="UP000199371">
    <property type="component" value="Unassembled WGS sequence"/>
</dbReference>
<sequence length="444" mass="48223">MFLKMNCKRFAALGLLAAGSVLLSLTVNAAEPATAELTLQQAAKRVLQQHPQLHVFDWRLKAAAGQQQLAELTPGYELGVQADNAFGTGDMSGVKSLEVTVSLSSVIELGDKRQARMAVSSASQGLLLAQRQAASLDLLGELTQRFVTVLTLQQKTALAAQTVSMTEQALTLVTQRVQRGAAPEAEQLRAKVAFKQAQLQHGLLQTELDSSKLALVSLWGAEQADFNQVSGDLFQLAQSPSFQTLYQQVLATPTVEVFAARQRLRDAELTLAQSQSAGDVRWQIGAMRSQESRDFGLVAGVSVPLFSKQRNQGAITAAQAESQAEQFEKETALLDLRARLYQAWQTHRYSSMAVKDMQRDILPVLEQALQQTEDAYRRGRYGYAEWISARQALQDAQLELVNAASTALSNQVLIEQLAGVALAASPLAIKTPTQLITTESGSSK</sequence>
<dbReference type="AlphaFoldDB" id="A0A1H6M9A1"/>
<evidence type="ECO:0000256" key="2">
    <source>
        <dbReference type="SAM" id="SignalP"/>
    </source>
</evidence>